<feature type="region of interest" description="Disordered" evidence="1">
    <location>
        <begin position="60"/>
        <end position="82"/>
    </location>
</feature>
<accession>A0ABP0YRJ1</accession>
<name>A0ABP0YRJ1_9ROSI</name>
<keyword evidence="3" id="KW-1185">Reference proteome</keyword>
<evidence type="ECO:0000313" key="2">
    <source>
        <dbReference type="EMBL" id="CAK9322210.1"/>
    </source>
</evidence>
<organism evidence="2 3">
    <name type="scientific">Citrullus colocynthis</name>
    <name type="common">colocynth</name>
    <dbReference type="NCBI Taxonomy" id="252529"/>
    <lineage>
        <taxon>Eukaryota</taxon>
        <taxon>Viridiplantae</taxon>
        <taxon>Streptophyta</taxon>
        <taxon>Embryophyta</taxon>
        <taxon>Tracheophyta</taxon>
        <taxon>Spermatophyta</taxon>
        <taxon>Magnoliopsida</taxon>
        <taxon>eudicotyledons</taxon>
        <taxon>Gunneridae</taxon>
        <taxon>Pentapetalae</taxon>
        <taxon>rosids</taxon>
        <taxon>fabids</taxon>
        <taxon>Cucurbitales</taxon>
        <taxon>Cucurbitaceae</taxon>
        <taxon>Benincaseae</taxon>
        <taxon>Citrullus</taxon>
    </lineage>
</organism>
<evidence type="ECO:0000313" key="3">
    <source>
        <dbReference type="Proteomes" id="UP001642487"/>
    </source>
</evidence>
<gene>
    <name evidence="2" type="ORF">CITCOLO1_LOCUS14347</name>
</gene>
<proteinExistence type="predicted"/>
<dbReference type="Proteomes" id="UP001642487">
    <property type="component" value="Chromosome 5"/>
</dbReference>
<evidence type="ECO:0000256" key="1">
    <source>
        <dbReference type="SAM" id="MobiDB-lite"/>
    </source>
</evidence>
<sequence>MMVMTMEGILGMMEITMEGLPTIKTSQFIWRLRSPQWKERGNDHGDRCRGAPTCTLEVEELPVGPPETEETEKPPVAPLPERPKEIEEPLVAPLLVAPLEVKEPSIAPLPVGYHEIEELPVAPLAVEGSEVVGLVGEQSEFSMRGHFGSSARARYIF</sequence>
<dbReference type="EMBL" id="OZ021739">
    <property type="protein sequence ID" value="CAK9322210.1"/>
    <property type="molecule type" value="Genomic_DNA"/>
</dbReference>
<reference evidence="2 3" key="1">
    <citation type="submission" date="2024-03" db="EMBL/GenBank/DDBJ databases">
        <authorList>
            <person name="Gkanogiannis A."/>
            <person name="Becerra Lopez-Lavalle L."/>
        </authorList>
    </citation>
    <scope>NUCLEOTIDE SEQUENCE [LARGE SCALE GENOMIC DNA]</scope>
</reference>
<protein>
    <submittedName>
        <fullName evidence="2">Uncharacterized protein</fullName>
    </submittedName>
</protein>